<reference evidence="2" key="1">
    <citation type="submission" date="2002-04" db="EMBL/GenBank/DDBJ databases">
        <authorList>
            <person name="El-Sayed N.M."/>
            <person name="Khalak H."/>
            <person name="Adams M.D."/>
        </authorList>
    </citation>
    <scope>NUCLEOTIDE SEQUENCE</scope>
    <source>
        <strain evidence="2">GUTat10.1</strain>
    </source>
</reference>
<reference evidence="3 4" key="3">
    <citation type="journal article" date="2005" name="Science">
        <title>The genome of the African trypanosome Trypanosoma brucei.</title>
        <authorList>
            <person name="Berriman M."/>
            <person name="Ghedin E."/>
            <person name="Hertz-Fowler C."/>
            <person name="Blandin G."/>
            <person name="Renauld H."/>
            <person name="Bartholomeu D.C."/>
            <person name="Lennard N.J."/>
            <person name="Caler E."/>
            <person name="Hamlin N.E."/>
            <person name="Haas B."/>
            <person name="Bohme U."/>
            <person name="Hannick L."/>
            <person name="Aslett M.A."/>
            <person name="Shallom J."/>
            <person name="Marcello L."/>
            <person name="Hou L."/>
            <person name="Wickstead B."/>
            <person name="Alsmark U.C."/>
            <person name="Arrowsmith C."/>
            <person name="Atkin R.J."/>
            <person name="Barron A.J."/>
            <person name="Bringaud F."/>
            <person name="Brooks K."/>
            <person name="Carrington M."/>
            <person name="Cherevach I."/>
            <person name="Chillingworth T.J."/>
            <person name="Churcher C."/>
            <person name="Clark L.N."/>
            <person name="Corton C.H."/>
            <person name="Cronin A."/>
            <person name="Davies R.M."/>
            <person name="Doggett J."/>
            <person name="Djikeng A."/>
            <person name="Feldblyum T."/>
            <person name="Field M.C."/>
            <person name="Fraser A."/>
            <person name="Goodhead I."/>
            <person name="Hance Z."/>
            <person name="Harper D."/>
            <person name="Harris B.R."/>
            <person name="Hauser H."/>
            <person name="Hostetler J."/>
            <person name="Ivens A."/>
            <person name="Jagels K."/>
            <person name="Johnson D."/>
            <person name="Johnson J."/>
            <person name="Jones K."/>
            <person name="Kerhornou A.X."/>
            <person name="Koo H."/>
            <person name="Larke N."/>
            <person name="Landfear S."/>
            <person name="Larkin C."/>
            <person name="Leech V."/>
            <person name="Line A."/>
            <person name="Lord A."/>
            <person name="Macleod A."/>
            <person name="Mooney P.J."/>
            <person name="Moule S."/>
            <person name="Martin D.M."/>
            <person name="Morgan G.W."/>
            <person name="Mungall K."/>
            <person name="Norbertczak H."/>
            <person name="Ormond D."/>
            <person name="Pai G."/>
            <person name="Peacock C.S."/>
            <person name="Peterson J."/>
            <person name="Quail M.A."/>
            <person name="Rabbinowitsch E."/>
            <person name="Rajandream M.A."/>
            <person name="Reitter C."/>
            <person name="Salzberg S.L."/>
            <person name="Sanders M."/>
            <person name="Schobel S."/>
            <person name="Sharp S."/>
            <person name="Simmonds M."/>
            <person name="Simpson A.J."/>
            <person name="Tallon L."/>
            <person name="Turner C.M."/>
            <person name="Tait A."/>
            <person name="Tivey A.R."/>
            <person name="Van Aken S."/>
            <person name="Walker D."/>
            <person name="Wanless D."/>
            <person name="Wang S."/>
            <person name="White B."/>
            <person name="White O."/>
            <person name="Whitehead S."/>
            <person name="Woodward J."/>
            <person name="Wortman J."/>
            <person name="Adams M.D."/>
            <person name="Embley T.M."/>
            <person name="Gull K."/>
            <person name="Ullu E."/>
            <person name="Barry J.D."/>
            <person name="Fairlamb A.H."/>
            <person name="Opperdoes F."/>
            <person name="Barrell B.G."/>
            <person name="Donelson J.E."/>
            <person name="Hall N."/>
            <person name="Fraser C.M."/>
            <person name="Melville S.E."/>
            <person name="El-Sayed N.M."/>
        </authorList>
    </citation>
    <scope>NUCLEOTIDE SEQUENCE [LARGE SCALE GENOMIC DNA]</scope>
    <source>
        <strain evidence="3 4">927/4 GUTat10.1</strain>
    </source>
</reference>
<evidence type="ECO:0000313" key="2">
    <source>
        <dbReference type="EMBL" id="AAX78957.1"/>
    </source>
</evidence>
<evidence type="ECO:0000313" key="4">
    <source>
        <dbReference type="Proteomes" id="UP000008524"/>
    </source>
</evidence>
<keyword evidence="1" id="KW-0812">Transmembrane</keyword>
<organism evidence="2 4">
    <name type="scientific">Trypanosoma brucei brucei (strain 927/4 GUTat10.1)</name>
    <dbReference type="NCBI Taxonomy" id="185431"/>
    <lineage>
        <taxon>Eukaryota</taxon>
        <taxon>Discoba</taxon>
        <taxon>Euglenozoa</taxon>
        <taxon>Kinetoplastea</taxon>
        <taxon>Metakinetoplastina</taxon>
        <taxon>Trypanosomatida</taxon>
        <taxon>Trypanosomatidae</taxon>
        <taxon>Trypanosoma</taxon>
    </lineage>
</organism>
<evidence type="ECO:0000256" key="1">
    <source>
        <dbReference type="SAM" id="Phobius"/>
    </source>
</evidence>
<dbReference type="PaxDb" id="5691-AAZ13141"/>
<dbReference type="GeneID" id="3659380"/>
<dbReference type="KEGG" id="tbr:Tb927.8.3760"/>
<accession>Q580Z6</accession>
<accession>D6XLB1</accession>
<dbReference type="Proteomes" id="UP000008524">
    <property type="component" value="Chromosome 8"/>
</dbReference>
<keyword evidence="1" id="KW-1133">Transmembrane helix</keyword>
<reference evidence="2" key="4">
    <citation type="submission" date="2005-04" db="EMBL/GenBank/DDBJ databases">
        <title>.</title>
        <authorList>
            <person name="Ghedin E."/>
            <person name="Blandin G."/>
            <person name="Bartholomeu D."/>
            <person name="Caler E."/>
            <person name="Haas B."/>
            <person name="Hannick L."/>
            <person name="Shallom J."/>
            <person name="Hou L."/>
            <person name="Djikeng A."/>
            <person name="Feldblyum T."/>
            <person name="Hostetler J."/>
            <person name="Johnson J."/>
            <person name="Jones K."/>
            <person name="Koo H.L."/>
            <person name="Larkin C."/>
            <person name="Pai G."/>
            <person name="Peterson J."/>
            <person name="Khalak H.G."/>
            <person name="Salzberg S."/>
            <person name="Simpson A.J."/>
            <person name="Tallon L."/>
            <person name="Van Aken S."/>
            <person name="Wanless D."/>
            <person name="White O."/>
            <person name="Wortman J."/>
            <person name="Fraser C.M."/>
            <person name="El-Sayed N.M.A."/>
        </authorList>
    </citation>
    <scope>NUCLEOTIDE SEQUENCE</scope>
    <source>
        <strain evidence="2">GUTat10.1</strain>
    </source>
</reference>
<sequence>MRYHIFRGPCVRCFVVLFCFLTNIIMSGLFIPSPPPPPPLLLLLPSKFFNICLVFCDCAVKIRKSLQWQGMGVCGVPFMIEKEKKRIKEEEKEWIMSYDIFSTCTYSFAYFFIYLNSHSHILPFCVFFFWPCIRLVGCASLPLLHCTFPLVLQLWLVEPYDTKQ</sequence>
<dbReference type="AlphaFoldDB" id="Q580Z6"/>
<dbReference type="EMBL" id="CP000071">
    <property type="protein sequence ID" value="AAZ13141.1"/>
    <property type="molecule type" value="Genomic_DNA"/>
</dbReference>
<feature type="transmembrane region" description="Helical" evidence="1">
    <location>
        <begin position="12"/>
        <end position="33"/>
    </location>
</feature>
<dbReference type="RefSeq" id="XP_847207.1">
    <property type="nucleotide sequence ID" value="XM_842114.1"/>
</dbReference>
<evidence type="ECO:0000313" key="3">
    <source>
        <dbReference type="EMBL" id="AAZ13141.1"/>
    </source>
</evidence>
<dbReference type="InParanoid" id="Q580Z6"/>
<keyword evidence="1" id="KW-0472">Membrane</keyword>
<keyword evidence="4" id="KW-1185">Reference proteome</keyword>
<reference evidence="3" key="2">
    <citation type="journal article" date="2005" name="Science">
        <title>Comparative genomics of trypanosomatid parasitic protozoa.</title>
        <authorList>
            <person name="El-Sayed N.M."/>
            <person name="Myler P.J."/>
            <person name="Blandin G."/>
            <person name="Berriman M."/>
            <person name="Crabtree J."/>
            <person name="Aggarwal G."/>
            <person name="Caler E."/>
            <person name="Renauld H."/>
            <person name="Worthey E.A."/>
            <person name="Hertz-Fowler C."/>
            <person name="Ghedin E."/>
            <person name="Peacock C."/>
            <person name="Bartholomeu D.C."/>
            <person name="Haas B.J."/>
            <person name="Tran A.N."/>
            <person name="Wortman J.R."/>
            <person name="Alsmark U.C."/>
            <person name="Angiuoli S."/>
            <person name="Anupama A."/>
            <person name="Badger J."/>
            <person name="Bringaud F."/>
            <person name="Cadag E."/>
            <person name="Carlton J.M."/>
            <person name="Cerqueira G.C."/>
            <person name="Creasy T."/>
            <person name="Delcher A.L."/>
            <person name="Djikeng A."/>
            <person name="Embley T.M."/>
            <person name="Hauser C."/>
            <person name="Ivens A.C."/>
            <person name="Kummerfeld S.K."/>
            <person name="Pereira-Leal J.B."/>
            <person name="Nilsson D."/>
            <person name="Peterson J."/>
            <person name="Salzberg S.L."/>
            <person name="Shallom J."/>
            <person name="Silva J.C."/>
            <person name="Sundaram J."/>
            <person name="Westenberger S."/>
            <person name="White O."/>
            <person name="Melville S.E."/>
            <person name="Donelson J.E."/>
            <person name="Andersson B."/>
            <person name="Stuart K.D."/>
            <person name="Hall N."/>
        </authorList>
    </citation>
    <scope>NUCLEOTIDE SEQUENCE</scope>
    <source>
        <strain evidence="3">927/4 GUTat10.1</strain>
    </source>
</reference>
<proteinExistence type="predicted"/>
<dbReference type="EMBL" id="AC092212">
    <property type="protein sequence ID" value="AAX78957.1"/>
    <property type="molecule type" value="Genomic_DNA"/>
</dbReference>
<name>Q580Z6_TRYB2</name>
<gene>
    <name evidence="3" type="primary">Tb08.10J17.590</name>
    <name evidence="2" type="ORF">Tb927.8.3760</name>
</gene>
<reference evidence="3" key="5">
    <citation type="submission" date="2005-04" db="EMBL/GenBank/DDBJ databases">
        <title>Sequencing, closure, and annotation of Trypanosoma brucei chromosomes 2 through 8.</title>
        <authorList>
            <person name="Ghedin E."/>
            <person name="Blandin G."/>
            <person name="Bartholomeu D."/>
            <person name="Caler E."/>
            <person name="Haas B."/>
            <person name="Hannick L."/>
            <person name="Shallom J."/>
            <person name="Hou L."/>
            <person name="Djikeng A."/>
            <person name="Feldblyum T."/>
            <person name="Hostetler J."/>
            <person name="Johnson J."/>
            <person name="Jones K."/>
            <person name="Koo H.L."/>
            <person name="Larkin C."/>
            <person name="Pai G."/>
            <person name="Peterson J."/>
            <person name="Khalak H.G."/>
            <person name="Salzberg S."/>
            <person name="Simpson A.J."/>
            <person name="Tallon L."/>
            <person name="Van Aken S."/>
            <person name="Wanless D."/>
            <person name="White O."/>
            <person name="Wortman J."/>
            <person name="Fraser C.M."/>
            <person name="El-Sayed N.M.A."/>
        </authorList>
    </citation>
    <scope>NUCLEOTIDE SEQUENCE</scope>
    <source>
        <strain evidence="3">927/4 GUTat10.1</strain>
    </source>
</reference>
<protein>
    <submittedName>
        <fullName evidence="2">Uncharacterized protein</fullName>
    </submittedName>
</protein>